<keyword evidence="3" id="KW-1185">Reference proteome</keyword>
<protein>
    <recommendedName>
        <fullName evidence="4">Lactam utilization protein lamB</fullName>
    </recommendedName>
</protein>
<organism evidence="2 3">
    <name type="scientific">Diaporthe vaccinii</name>
    <dbReference type="NCBI Taxonomy" id="105482"/>
    <lineage>
        <taxon>Eukaryota</taxon>
        <taxon>Fungi</taxon>
        <taxon>Dikarya</taxon>
        <taxon>Ascomycota</taxon>
        <taxon>Pezizomycotina</taxon>
        <taxon>Sordariomycetes</taxon>
        <taxon>Sordariomycetidae</taxon>
        <taxon>Diaporthales</taxon>
        <taxon>Diaporthaceae</taxon>
        <taxon>Diaporthe</taxon>
        <taxon>Diaporthe eres species complex</taxon>
    </lineage>
</organism>
<evidence type="ECO:0000313" key="3">
    <source>
        <dbReference type="Proteomes" id="UP001600888"/>
    </source>
</evidence>
<gene>
    <name evidence="2" type="ORF">FJTKL_06971</name>
</gene>
<dbReference type="EMBL" id="JBAWTH010000255">
    <property type="protein sequence ID" value="KAL2272298.1"/>
    <property type="molecule type" value="Genomic_DNA"/>
</dbReference>
<proteinExistence type="predicted"/>
<dbReference type="NCBIfam" id="NF003814">
    <property type="entry name" value="PRK05406.1-3"/>
    <property type="match status" value="1"/>
</dbReference>
<dbReference type="PANTHER" id="PTHR30292:SF0">
    <property type="entry name" value="5-OXOPROLINASE SUBUNIT A"/>
    <property type="match status" value="1"/>
</dbReference>
<dbReference type="Proteomes" id="UP001600888">
    <property type="component" value="Unassembled WGS sequence"/>
</dbReference>
<feature type="region of interest" description="Disordered" evidence="1">
    <location>
        <begin position="1"/>
        <end position="29"/>
    </location>
</feature>
<comment type="caution">
    <text evidence="2">The sequence shown here is derived from an EMBL/GenBank/DDBJ whole genome shotgun (WGS) entry which is preliminary data.</text>
</comment>
<dbReference type="InterPro" id="IPR011330">
    <property type="entry name" value="Glyco_hydro/deAcase_b/a-brl"/>
</dbReference>
<feature type="compositionally biased region" description="Basic and acidic residues" evidence="1">
    <location>
        <begin position="1"/>
        <end position="16"/>
    </location>
</feature>
<reference evidence="2 3" key="1">
    <citation type="submission" date="2024-03" db="EMBL/GenBank/DDBJ databases">
        <title>A high-quality draft genome sequence of Diaporthe vaccinii, a causative agent of upright dieback and viscid rot disease in cranberry plants.</title>
        <authorList>
            <person name="Sarrasin M."/>
            <person name="Lang B.F."/>
            <person name="Burger G."/>
        </authorList>
    </citation>
    <scope>NUCLEOTIDE SEQUENCE [LARGE SCALE GENOMIC DNA]</scope>
    <source>
        <strain evidence="2 3">IS7</strain>
    </source>
</reference>
<dbReference type="Gene3D" id="3.20.20.370">
    <property type="entry name" value="Glycoside hydrolase/deacetylase"/>
    <property type="match status" value="1"/>
</dbReference>
<dbReference type="InterPro" id="IPR005501">
    <property type="entry name" value="LamB/YcsF/PxpA-like"/>
</dbReference>
<sequence>MKKATHTEFERFDDQGRLPSDNQKMSPPKRKAFINVDLGEGYGNFKCGPDEELIPMIDHANIACGFHAGDPLHMLESVRLCKQHGVKTGAHPGLPDVQGFGRREMKLTPEEHTANIIYQVGALKAFLDAEGMELHHVKPHGILYGMMCRDPEVCRAVWAGVPKGIKVFGLAGTHMEKVANEMGIEFVAEFYGDVKYNADGNLVIDRKKKPWKVEDVKKHVRQQVEESAVTAVTGEVVQLPTKDYAVSLCCHSDSPGCVEIVTAARQVVDEYNKANGFA</sequence>
<dbReference type="PANTHER" id="PTHR30292">
    <property type="entry name" value="UNCHARACTERIZED PROTEIN YBGL-RELATED"/>
    <property type="match status" value="1"/>
</dbReference>
<evidence type="ECO:0000313" key="2">
    <source>
        <dbReference type="EMBL" id="KAL2272298.1"/>
    </source>
</evidence>
<evidence type="ECO:0008006" key="4">
    <source>
        <dbReference type="Google" id="ProtNLM"/>
    </source>
</evidence>
<evidence type="ECO:0000256" key="1">
    <source>
        <dbReference type="SAM" id="MobiDB-lite"/>
    </source>
</evidence>
<name>A0ABR4DPR3_9PEZI</name>
<dbReference type="SUPFAM" id="SSF88713">
    <property type="entry name" value="Glycoside hydrolase/deacetylase"/>
    <property type="match status" value="1"/>
</dbReference>
<accession>A0ABR4DPR3</accession>
<dbReference type="Pfam" id="PF03746">
    <property type="entry name" value="LamB_YcsF"/>
    <property type="match status" value="1"/>
</dbReference>